<dbReference type="EMBL" id="QFPN01000003">
    <property type="protein sequence ID" value="PZQ17000.1"/>
    <property type="molecule type" value="Genomic_DNA"/>
</dbReference>
<dbReference type="Proteomes" id="UP000249577">
    <property type="component" value="Unassembled WGS sequence"/>
</dbReference>
<dbReference type="InterPro" id="IPR019285">
    <property type="entry name" value="DUF2336"/>
</dbReference>
<accession>A0A2W5MTL5</accession>
<evidence type="ECO:0000313" key="3">
    <source>
        <dbReference type="Proteomes" id="UP000249577"/>
    </source>
</evidence>
<evidence type="ECO:0000313" key="2">
    <source>
        <dbReference type="EMBL" id="PZQ17000.1"/>
    </source>
</evidence>
<proteinExistence type="predicted"/>
<comment type="caution">
    <text evidence="2">The sequence shown here is derived from an EMBL/GenBank/DDBJ whole genome shotgun (WGS) entry which is preliminary data.</text>
</comment>
<organism evidence="2 3">
    <name type="scientific">Ancylobacter novellus</name>
    <name type="common">Thiobacillus novellus</name>
    <dbReference type="NCBI Taxonomy" id="921"/>
    <lineage>
        <taxon>Bacteria</taxon>
        <taxon>Pseudomonadati</taxon>
        <taxon>Pseudomonadota</taxon>
        <taxon>Alphaproteobacteria</taxon>
        <taxon>Hyphomicrobiales</taxon>
        <taxon>Xanthobacteraceae</taxon>
        <taxon>Ancylobacter</taxon>
    </lineage>
</organism>
<feature type="compositionally biased region" description="Basic and acidic residues" evidence="1">
    <location>
        <begin position="364"/>
        <end position="374"/>
    </location>
</feature>
<evidence type="ECO:0008006" key="4">
    <source>
        <dbReference type="Google" id="ProtNLM"/>
    </source>
</evidence>
<evidence type="ECO:0000256" key="1">
    <source>
        <dbReference type="SAM" id="MobiDB-lite"/>
    </source>
</evidence>
<name>A0A2W5MTL5_ANCNO</name>
<dbReference type="Pfam" id="PF10098">
    <property type="entry name" value="DUF2336"/>
    <property type="match status" value="1"/>
</dbReference>
<reference evidence="2 3" key="1">
    <citation type="submission" date="2017-08" db="EMBL/GenBank/DDBJ databases">
        <title>Infants hospitalized years apart are colonized by the same room-sourced microbial strains.</title>
        <authorList>
            <person name="Brooks B."/>
            <person name="Olm M.R."/>
            <person name="Firek B.A."/>
            <person name="Baker R."/>
            <person name="Thomas B.C."/>
            <person name="Morowitz M.J."/>
            <person name="Banfield J.F."/>
        </authorList>
    </citation>
    <scope>NUCLEOTIDE SEQUENCE [LARGE SCALE GENOMIC DNA]</scope>
    <source>
        <strain evidence="2">S2_005_003_R2_43</strain>
    </source>
</reference>
<protein>
    <recommendedName>
        <fullName evidence="4">DUF2336 domain-containing protein</fullName>
    </recommendedName>
</protein>
<dbReference type="AlphaFoldDB" id="A0A2W5MTL5"/>
<feature type="region of interest" description="Disordered" evidence="1">
    <location>
        <begin position="350"/>
        <end position="374"/>
    </location>
</feature>
<gene>
    <name evidence="2" type="ORF">DI565_06330</name>
</gene>
<sequence length="374" mass="39725">MNEDILPLETLERLSRQDGLDTRPILLRVLTDLFVQKPDRSSEEVARYEELASRLLEVVGLDARAAVARKLADDPGAPASLIERLIADDVAAAAPILARFPDVPRARLITLAREGGPVEASAIASRTDIDSELVRILVRHPDDLALESLVANQAARLADGPLAALVERAATSPGLATALLRRTDLDAAALAPLYLHADPTRRAEIREALASRSARSVFSQRPARGAELLAAAIEAAMKTEGSGESIAAALGEALSLRPDEAARLATEPSGEPFVLMLRAAGAEPDLATRALLLAQPDIAVSVHRVFALVDIAETTSRAVAGEIIAALTGRSDRAFAARHEPLFEPQGVMERAGAARPARRPTRRAGEFRVRGGG</sequence>